<dbReference type="Proteomes" id="UP000594638">
    <property type="component" value="Unassembled WGS sequence"/>
</dbReference>
<feature type="compositionally biased region" description="Basic residues" evidence="1">
    <location>
        <begin position="105"/>
        <end position="116"/>
    </location>
</feature>
<feature type="compositionally biased region" description="Basic and acidic residues" evidence="1">
    <location>
        <begin position="94"/>
        <end position="104"/>
    </location>
</feature>
<accession>A0A8S0R062</accession>
<gene>
    <name evidence="2" type="ORF">OLEA9_A106393</name>
</gene>
<dbReference type="Gramene" id="OE9A106393T1">
    <property type="protein sequence ID" value="OE9A106393C1"/>
    <property type="gene ID" value="OE9A106393"/>
</dbReference>
<dbReference type="EMBL" id="CACTIH010002025">
    <property type="protein sequence ID" value="CAA2971800.1"/>
    <property type="molecule type" value="Genomic_DNA"/>
</dbReference>
<organism evidence="2 3">
    <name type="scientific">Olea europaea subsp. europaea</name>
    <dbReference type="NCBI Taxonomy" id="158383"/>
    <lineage>
        <taxon>Eukaryota</taxon>
        <taxon>Viridiplantae</taxon>
        <taxon>Streptophyta</taxon>
        <taxon>Embryophyta</taxon>
        <taxon>Tracheophyta</taxon>
        <taxon>Spermatophyta</taxon>
        <taxon>Magnoliopsida</taxon>
        <taxon>eudicotyledons</taxon>
        <taxon>Gunneridae</taxon>
        <taxon>Pentapetalae</taxon>
        <taxon>asterids</taxon>
        <taxon>lamiids</taxon>
        <taxon>Lamiales</taxon>
        <taxon>Oleaceae</taxon>
        <taxon>Oleeae</taxon>
        <taxon>Olea</taxon>
    </lineage>
</organism>
<evidence type="ECO:0000313" key="2">
    <source>
        <dbReference type="EMBL" id="CAA2971800.1"/>
    </source>
</evidence>
<proteinExistence type="predicted"/>
<name>A0A8S0R062_OLEEU</name>
<protein>
    <submittedName>
        <fullName evidence="2">Uncharacterized protein</fullName>
    </submittedName>
</protein>
<comment type="caution">
    <text evidence="2">The sequence shown here is derived from an EMBL/GenBank/DDBJ whole genome shotgun (WGS) entry which is preliminary data.</text>
</comment>
<sequence length="162" mass="18475">MNLVWFVLLQEMREYEEFKDKDCQKLFRYKVLFGDVFNYDKYAFTPSQACRTGFAMFKDSGHEDHCDEIPIDVKSSGSSDEDSVAAPSFVTTDESSRHSEDKRKASGKRTKEKKKKFLSRDMSYSMDRATTASEKIAAKIDNFIIVAMSDPKTCISKLLATG</sequence>
<keyword evidence="3" id="KW-1185">Reference proteome</keyword>
<dbReference type="AlphaFoldDB" id="A0A8S0R062"/>
<feature type="region of interest" description="Disordered" evidence="1">
    <location>
        <begin position="68"/>
        <end position="116"/>
    </location>
</feature>
<evidence type="ECO:0000256" key="1">
    <source>
        <dbReference type="SAM" id="MobiDB-lite"/>
    </source>
</evidence>
<evidence type="ECO:0000313" key="3">
    <source>
        <dbReference type="Proteomes" id="UP000594638"/>
    </source>
</evidence>
<reference evidence="2 3" key="1">
    <citation type="submission" date="2019-12" db="EMBL/GenBank/DDBJ databases">
        <authorList>
            <person name="Alioto T."/>
            <person name="Alioto T."/>
            <person name="Gomez Garrido J."/>
        </authorList>
    </citation>
    <scope>NUCLEOTIDE SEQUENCE [LARGE SCALE GENOMIC DNA]</scope>
</reference>